<feature type="compositionally biased region" description="Polar residues" evidence="1">
    <location>
        <begin position="22"/>
        <end position="33"/>
    </location>
</feature>
<evidence type="ECO:0000313" key="5">
    <source>
        <dbReference type="Proteomes" id="UP000806285"/>
    </source>
</evidence>
<dbReference type="RefSeq" id="WP_193677540.1">
    <property type="nucleotide sequence ID" value="NZ_JADDIV010000004.1"/>
</dbReference>
<feature type="chain" id="PRO_5045519018" evidence="2">
    <location>
        <begin position="20"/>
        <end position="318"/>
    </location>
</feature>
<dbReference type="EMBL" id="JADDIV010000004">
    <property type="protein sequence ID" value="MBE7368926.1"/>
    <property type="molecule type" value="Genomic_DNA"/>
</dbReference>
<evidence type="ECO:0000259" key="3">
    <source>
        <dbReference type="Pfam" id="PF04909"/>
    </source>
</evidence>
<dbReference type="SUPFAM" id="SSF51556">
    <property type="entry name" value="Metallo-dependent hydrolases"/>
    <property type="match status" value="1"/>
</dbReference>
<dbReference type="Proteomes" id="UP000806285">
    <property type="component" value="Unassembled WGS sequence"/>
</dbReference>
<name>A0ABR9S634_9BURK</name>
<sequence>MIRWLLPACLALSSLAAWPQADSPTPARQSRQAMQRAVSTGGAVPTPPADPIPFVDAHAHLNDPAMQLDLMQRWGATQAVVFWGGRSSNESVAEAARLHPGRFIPFASISPERTAYRPAWDRDDEALLAQLDALLATGTYKGIGEISAAHFPSAGFEETDFSPLGPMVTGILEIARKHKVPVMLHVESTRMGELGELLVRFPDVPVIWAHGGYTPLFLARRMLERHPNLYYELSARTWPRHPRSPDYTILRDGEKVWPEWLQLVEAMPHRFLVGTDASHRSAAADAMKFASVQGFLAQLSPAARDQVARGTLLGLVGR</sequence>
<organism evidence="4 5">
    <name type="scientific">Ramlibacter pallidus</name>
    <dbReference type="NCBI Taxonomy" id="2780087"/>
    <lineage>
        <taxon>Bacteria</taxon>
        <taxon>Pseudomonadati</taxon>
        <taxon>Pseudomonadota</taxon>
        <taxon>Betaproteobacteria</taxon>
        <taxon>Burkholderiales</taxon>
        <taxon>Comamonadaceae</taxon>
        <taxon>Ramlibacter</taxon>
    </lineage>
</organism>
<dbReference type="Pfam" id="PF04909">
    <property type="entry name" value="Amidohydro_2"/>
    <property type="match status" value="1"/>
</dbReference>
<keyword evidence="2" id="KW-0732">Signal</keyword>
<dbReference type="Gene3D" id="3.20.20.140">
    <property type="entry name" value="Metal-dependent hydrolases"/>
    <property type="match status" value="1"/>
</dbReference>
<dbReference type="InterPro" id="IPR032466">
    <property type="entry name" value="Metal_Hydrolase"/>
</dbReference>
<proteinExistence type="predicted"/>
<evidence type="ECO:0000256" key="2">
    <source>
        <dbReference type="SAM" id="SignalP"/>
    </source>
</evidence>
<feature type="domain" description="Amidohydrolase-related" evidence="3">
    <location>
        <begin position="55"/>
        <end position="310"/>
    </location>
</feature>
<feature type="signal peptide" evidence="2">
    <location>
        <begin position="1"/>
        <end position="19"/>
    </location>
</feature>
<dbReference type="InterPro" id="IPR006680">
    <property type="entry name" value="Amidohydro-rel"/>
</dbReference>
<evidence type="ECO:0000256" key="1">
    <source>
        <dbReference type="SAM" id="MobiDB-lite"/>
    </source>
</evidence>
<evidence type="ECO:0000313" key="4">
    <source>
        <dbReference type="EMBL" id="MBE7368926.1"/>
    </source>
</evidence>
<feature type="region of interest" description="Disordered" evidence="1">
    <location>
        <begin position="20"/>
        <end position="46"/>
    </location>
</feature>
<gene>
    <name evidence="4" type="ORF">IM787_15290</name>
</gene>
<keyword evidence="5" id="KW-1185">Reference proteome</keyword>
<protein>
    <submittedName>
        <fullName evidence="4">Amidohydrolase family protein</fullName>
    </submittedName>
</protein>
<comment type="caution">
    <text evidence="4">The sequence shown here is derived from an EMBL/GenBank/DDBJ whole genome shotgun (WGS) entry which is preliminary data.</text>
</comment>
<reference evidence="4 5" key="1">
    <citation type="submission" date="2020-10" db="EMBL/GenBank/DDBJ databases">
        <title>Ramlibacter sp. HM2 16S ribosomal RNA gene Genome sequencing and assembly.</title>
        <authorList>
            <person name="Kang M."/>
        </authorList>
    </citation>
    <scope>NUCLEOTIDE SEQUENCE [LARGE SCALE GENOMIC DNA]</scope>
    <source>
        <strain evidence="4 5">HM2</strain>
    </source>
</reference>
<accession>A0ABR9S634</accession>